<dbReference type="PANTHER" id="PTHR24075:SF0">
    <property type="entry name" value="TRANSLOCATION PROTEIN SEC63 HOMOLOG"/>
    <property type="match status" value="1"/>
</dbReference>
<dbReference type="InterPro" id="IPR014756">
    <property type="entry name" value="Ig_E-set"/>
</dbReference>
<keyword evidence="13" id="KW-1185">Reference proteome</keyword>
<dbReference type="SUPFAM" id="SSF158702">
    <property type="entry name" value="Sec63 N-terminal domain-like"/>
    <property type="match status" value="1"/>
</dbReference>
<keyword evidence="2" id="KW-0813">Transport</keyword>
<dbReference type="GO" id="GO:0006620">
    <property type="term" value="P:post-translational protein targeting to endoplasmic reticulum membrane"/>
    <property type="evidence" value="ECO:0007669"/>
    <property type="project" value="TreeGrafter"/>
</dbReference>
<comment type="subcellular location">
    <subcellularLocation>
        <location evidence="1">Endoplasmic reticulum membrane</location>
        <topology evidence="1">Multi-pass membrane protein</topology>
    </subcellularLocation>
</comment>
<dbReference type="Gene3D" id="2.60.40.150">
    <property type="entry name" value="C2 domain"/>
    <property type="match status" value="1"/>
</dbReference>
<sequence length="671" mass="73057">MAGYTYDTSGQSYFFLLTVLLLVLLPFTYATLFGGAERAAARVKAPCQAWNRKTPEARRAGGAKGAVGVRHFLLAVGWVALAVVVQRALLIEGEGASFDPFTILGVSAGATEKQIKKHYRKLSLKLSPPGQAHAPENQTKEEADSHFVELTKAYKALTDDVSRRNYELYGHPDGKQEFSSGIALPAWIVESKNSPFVIGAYALLLGVVLPVLVGRWWYGTRKLTKDGVLNSTASKYFHALKEESTFPQLVDVLASSDEFAVNPKLVKLRKSPSKAAVDEYARLVSTVREGVDGQAGWDGYATWTPAKKRARVMIAAYLLRLPIKDANLLKEKYLTASIALPLCSGLASIALAHNWLSTYISILHLQQFLLQAVHPSSSPLLQLPHVTPELAAAAKKQGVETVKQFGELDRAQVDKILNGLPEGDKKDAHDVARSWPIVDVVGAKFEVAGEKVVTPGAIVSFELKLRLAPPGTKRTTPEVVSITHDTADEGGEQSVDELIGRRSKKEDGVVPTPIAHAPHFPKNRKPAWHIFVGDHKLNRVFVAPYRFTDMGASATRTVRMSFQAPPGPGLYTFQVYVASDSFVGTGAQKDMRMKVEQPKEDDDEGIDDEDDDISEPDEDSLAGQMALMKGLPVKRRDDSDGEDGSGADDDEDSETDSDSDSDSSSDDSDSD</sequence>
<evidence type="ECO:0000313" key="12">
    <source>
        <dbReference type="EMBL" id="KPV77493.1"/>
    </source>
</evidence>
<dbReference type="InterPro" id="IPR036869">
    <property type="entry name" value="J_dom_sf"/>
</dbReference>
<feature type="transmembrane region" description="Helical" evidence="10">
    <location>
        <begin position="196"/>
        <end position="218"/>
    </location>
</feature>
<evidence type="ECO:0000256" key="6">
    <source>
        <dbReference type="ARBA" id="ARBA00022989"/>
    </source>
</evidence>
<dbReference type="Gene3D" id="1.10.287.110">
    <property type="entry name" value="DnaJ domain"/>
    <property type="match status" value="1"/>
</dbReference>
<feature type="compositionally biased region" description="Basic and acidic residues" evidence="9">
    <location>
        <begin position="589"/>
        <end position="598"/>
    </location>
</feature>
<reference evidence="12 13" key="1">
    <citation type="journal article" date="2015" name="Front. Microbiol.">
        <title>Genome sequence of the plant growth promoting endophytic yeast Rhodotorula graminis WP1.</title>
        <authorList>
            <person name="Firrincieli A."/>
            <person name="Otillar R."/>
            <person name="Salamov A."/>
            <person name="Schmutz J."/>
            <person name="Khan Z."/>
            <person name="Redman R.S."/>
            <person name="Fleck N.D."/>
            <person name="Lindquist E."/>
            <person name="Grigoriev I.V."/>
            <person name="Doty S.L."/>
        </authorList>
    </citation>
    <scope>NUCLEOTIDE SEQUENCE [LARGE SCALE GENOMIC DNA]</scope>
    <source>
        <strain evidence="12 13">WP1</strain>
    </source>
</reference>
<keyword evidence="5" id="KW-0653">Protein transport</keyword>
<organism evidence="12 13">
    <name type="scientific">Rhodotorula graminis (strain WP1)</name>
    <dbReference type="NCBI Taxonomy" id="578459"/>
    <lineage>
        <taxon>Eukaryota</taxon>
        <taxon>Fungi</taxon>
        <taxon>Dikarya</taxon>
        <taxon>Basidiomycota</taxon>
        <taxon>Pucciniomycotina</taxon>
        <taxon>Microbotryomycetes</taxon>
        <taxon>Sporidiobolales</taxon>
        <taxon>Sporidiobolaceae</taxon>
        <taxon>Rhodotorula</taxon>
    </lineage>
</organism>
<keyword evidence="6 10" id="KW-1133">Transmembrane helix</keyword>
<protein>
    <recommendedName>
        <fullName evidence="11">J domain-containing protein</fullName>
    </recommendedName>
</protein>
<evidence type="ECO:0000256" key="2">
    <source>
        <dbReference type="ARBA" id="ARBA00022448"/>
    </source>
</evidence>
<feature type="compositionally biased region" description="Acidic residues" evidence="9">
    <location>
        <begin position="639"/>
        <end position="671"/>
    </location>
</feature>
<feature type="transmembrane region" description="Helical" evidence="10">
    <location>
        <begin position="12"/>
        <end position="34"/>
    </location>
</feature>
<evidence type="ECO:0000256" key="10">
    <source>
        <dbReference type="SAM" id="Phobius"/>
    </source>
</evidence>
<dbReference type="STRING" id="578459.A0A194S9V0"/>
<keyword evidence="3 10" id="KW-0812">Transmembrane</keyword>
<keyword evidence="8" id="KW-0143">Chaperone</keyword>
<dbReference type="Gene3D" id="1.10.3380.10">
    <property type="entry name" value="Sec63 N-terminal domain-like domain"/>
    <property type="match status" value="1"/>
</dbReference>
<dbReference type="GO" id="GO:0008320">
    <property type="term" value="F:protein transmembrane transporter activity"/>
    <property type="evidence" value="ECO:0007669"/>
    <property type="project" value="TreeGrafter"/>
</dbReference>
<dbReference type="InterPro" id="IPR035892">
    <property type="entry name" value="C2_domain_sf"/>
</dbReference>
<dbReference type="PRINTS" id="PR00625">
    <property type="entry name" value="JDOMAIN"/>
</dbReference>
<dbReference type="InterPro" id="IPR001623">
    <property type="entry name" value="DnaJ_domain"/>
</dbReference>
<evidence type="ECO:0000256" key="1">
    <source>
        <dbReference type="ARBA" id="ARBA00004477"/>
    </source>
</evidence>
<dbReference type="GeneID" id="28974344"/>
<dbReference type="GO" id="GO:0003723">
    <property type="term" value="F:RNA binding"/>
    <property type="evidence" value="ECO:0007669"/>
    <property type="project" value="TreeGrafter"/>
</dbReference>
<dbReference type="CDD" id="cd06257">
    <property type="entry name" value="DnaJ"/>
    <property type="match status" value="1"/>
</dbReference>
<dbReference type="SMART" id="SM00271">
    <property type="entry name" value="DnaJ"/>
    <property type="match status" value="1"/>
</dbReference>
<dbReference type="PROSITE" id="PS50076">
    <property type="entry name" value="DNAJ_2"/>
    <property type="match status" value="1"/>
</dbReference>
<proteinExistence type="predicted"/>
<keyword evidence="4" id="KW-0256">Endoplasmic reticulum</keyword>
<evidence type="ECO:0000259" key="11">
    <source>
        <dbReference type="PROSITE" id="PS50076"/>
    </source>
</evidence>
<dbReference type="Gene3D" id="1.10.150.20">
    <property type="entry name" value="5' to 3' exonuclease, C-terminal subdomain"/>
    <property type="match status" value="1"/>
</dbReference>
<gene>
    <name evidence="12" type="ORF">RHOBADRAFT_41486</name>
</gene>
<dbReference type="PANTHER" id="PTHR24075">
    <property type="entry name" value="SEC63 DOMAIN-CONTAINING"/>
    <property type="match status" value="1"/>
</dbReference>
<dbReference type="Proteomes" id="UP000053890">
    <property type="component" value="Unassembled WGS sequence"/>
</dbReference>
<dbReference type="SMART" id="SM00973">
    <property type="entry name" value="Sec63"/>
    <property type="match status" value="1"/>
</dbReference>
<dbReference type="SUPFAM" id="SSF81296">
    <property type="entry name" value="E set domains"/>
    <property type="match status" value="1"/>
</dbReference>
<dbReference type="GO" id="GO:0006614">
    <property type="term" value="P:SRP-dependent cotranslational protein targeting to membrane"/>
    <property type="evidence" value="ECO:0007669"/>
    <property type="project" value="TreeGrafter"/>
</dbReference>
<feature type="transmembrane region" description="Helical" evidence="10">
    <location>
        <begin position="333"/>
        <end position="356"/>
    </location>
</feature>
<evidence type="ECO:0000256" key="9">
    <source>
        <dbReference type="SAM" id="MobiDB-lite"/>
    </source>
</evidence>
<dbReference type="EMBL" id="KQ474074">
    <property type="protein sequence ID" value="KPV77493.1"/>
    <property type="molecule type" value="Genomic_DNA"/>
</dbReference>
<feature type="transmembrane region" description="Helical" evidence="10">
    <location>
        <begin position="72"/>
        <end position="91"/>
    </location>
</feature>
<feature type="region of interest" description="Disordered" evidence="9">
    <location>
        <begin position="502"/>
        <end position="521"/>
    </location>
</feature>
<evidence type="ECO:0000313" key="13">
    <source>
        <dbReference type="Proteomes" id="UP000053890"/>
    </source>
</evidence>
<evidence type="ECO:0000256" key="8">
    <source>
        <dbReference type="ARBA" id="ARBA00023186"/>
    </source>
</evidence>
<feature type="region of interest" description="Disordered" evidence="9">
    <location>
        <begin position="588"/>
        <end position="671"/>
    </location>
</feature>
<evidence type="ECO:0000256" key="7">
    <source>
        <dbReference type="ARBA" id="ARBA00023136"/>
    </source>
</evidence>
<dbReference type="Pfam" id="PF02889">
    <property type="entry name" value="Sec63"/>
    <property type="match status" value="1"/>
</dbReference>
<dbReference type="OrthoDB" id="1734229at2759"/>
<dbReference type="RefSeq" id="XP_018273542.1">
    <property type="nucleotide sequence ID" value="XM_018413895.1"/>
</dbReference>
<dbReference type="Pfam" id="PF00226">
    <property type="entry name" value="DnaJ"/>
    <property type="match status" value="1"/>
</dbReference>
<feature type="compositionally biased region" description="Acidic residues" evidence="9">
    <location>
        <begin position="599"/>
        <end position="620"/>
    </location>
</feature>
<accession>A0A194S9V0</accession>
<evidence type="ECO:0000256" key="3">
    <source>
        <dbReference type="ARBA" id="ARBA00022692"/>
    </source>
</evidence>
<dbReference type="GO" id="GO:0031207">
    <property type="term" value="C:Sec62/Sec63 complex"/>
    <property type="evidence" value="ECO:0007669"/>
    <property type="project" value="TreeGrafter"/>
</dbReference>
<dbReference type="InterPro" id="IPR004179">
    <property type="entry name" value="Sec63-dom"/>
</dbReference>
<evidence type="ECO:0000256" key="4">
    <source>
        <dbReference type="ARBA" id="ARBA00022824"/>
    </source>
</evidence>
<name>A0A194S9V0_RHOGW</name>
<feature type="domain" description="J" evidence="11">
    <location>
        <begin position="99"/>
        <end position="170"/>
    </location>
</feature>
<dbReference type="OMA" id="RAILHAH"/>
<keyword evidence="7 10" id="KW-0472">Membrane</keyword>
<dbReference type="SUPFAM" id="SSF46565">
    <property type="entry name" value="Chaperone J-domain"/>
    <property type="match status" value="1"/>
</dbReference>
<dbReference type="AlphaFoldDB" id="A0A194S9V0"/>
<evidence type="ECO:0000256" key="5">
    <source>
        <dbReference type="ARBA" id="ARBA00022927"/>
    </source>
</evidence>